<organism evidence="5 6">
    <name type="scientific">Piscinibacterium candidicorallinum</name>
    <dbReference type="NCBI Taxonomy" id="1793872"/>
    <lineage>
        <taxon>Bacteria</taxon>
        <taxon>Pseudomonadati</taxon>
        <taxon>Pseudomonadota</taxon>
        <taxon>Betaproteobacteria</taxon>
        <taxon>Burkholderiales</taxon>
        <taxon>Piscinibacterium</taxon>
    </lineage>
</organism>
<dbReference type="Gene3D" id="6.10.340.10">
    <property type="match status" value="1"/>
</dbReference>
<dbReference type="InterPro" id="IPR000160">
    <property type="entry name" value="GGDEF_dom"/>
</dbReference>
<dbReference type="PANTHER" id="PTHR33121:SF70">
    <property type="entry name" value="SIGNALING PROTEIN YKOW"/>
    <property type="match status" value="1"/>
</dbReference>
<dbReference type="SUPFAM" id="SSF141868">
    <property type="entry name" value="EAL domain-like"/>
    <property type="match status" value="1"/>
</dbReference>
<evidence type="ECO:0000313" key="6">
    <source>
        <dbReference type="Proteomes" id="UP001595556"/>
    </source>
</evidence>
<evidence type="ECO:0000259" key="3">
    <source>
        <dbReference type="PROSITE" id="PS50885"/>
    </source>
</evidence>
<evidence type="ECO:0000259" key="4">
    <source>
        <dbReference type="PROSITE" id="PS50887"/>
    </source>
</evidence>
<feature type="domain" description="GGDEF" evidence="4">
    <location>
        <begin position="410"/>
        <end position="540"/>
    </location>
</feature>
<dbReference type="Pfam" id="PF00672">
    <property type="entry name" value="HAMP"/>
    <property type="match status" value="1"/>
</dbReference>
<dbReference type="SMART" id="SM00304">
    <property type="entry name" value="HAMP"/>
    <property type="match status" value="1"/>
</dbReference>
<sequence length="818" mass="88560">MTDAPASWLQRWRDRLQRRLSTRLVVASVALLVVVQALGLLSLRASIDRNARQSIQQELALGERLFQRLLEQNGQRLRDGAGLLVADYGFRSAVGSRDLETIASALGNHGRRIGATHALLLDTDFALQAAASPPEDAVMPALQELAQRAQSSTVGDGVAGGLVAIDGRIHQLVMVPMRAPLVIAWVVMGFRVDEGLVRDMQRLSGLQIALQTRASASADWLTTASSLAPLTSAALGGPASMRPGSASSVLIAGQAYGMRVAPLDADNEAPLRALLLRSVDEAVAPYRSLQWTLLVIGLLGTVALAAGGLWAARRITTPIRELSGAAQRLAAGDFEHPVPVTTRDEIGELAQTFEHMRTSIDAQRKEVTRLAYWDSLTGLPNRAQFREAVSAALAQREQSAPEATAAASTRTAAILLLDLDRFKHINDLLGYATGDQLLREVGERLGAVIGARGFPMARLSGDEFALLLPEAELGEPMAAEIASAFERPMQLGEQSVDLRASVGIAHYPGHAREVDELLARAEVAMYAAKRGSSGVMVYHEQLDSGSSQTLSLLSDLQRAIGAGELRVFLQPKIALGSGELVGAEALLRWQHPTRGMVPPLDFIPFAEQTGFIRHLTLWVIDEILRISPQLAAQGHALSLAVNLSTRDLMDLELPDKIGERLARFAVPPEALKLEITESAIMDDPQRAESVLARLHAMGLPLSIDDFGTGYSSLAYLKRLPVKELKIDRSFVMHLDREDGDHKIVRSTIDLAHTLGLEVVAEGVENLAIWQVLRGLGCDLAQGYFVSRPLPADQFEAWATAWPQQRERLLGQPEAALLK</sequence>
<keyword evidence="6" id="KW-1185">Reference proteome</keyword>
<dbReference type="InterPro" id="IPR003660">
    <property type="entry name" value="HAMP_dom"/>
</dbReference>
<dbReference type="CDD" id="cd06225">
    <property type="entry name" value="HAMP"/>
    <property type="match status" value="1"/>
</dbReference>
<dbReference type="PANTHER" id="PTHR33121">
    <property type="entry name" value="CYCLIC DI-GMP PHOSPHODIESTERASE PDEF"/>
    <property type="match status" value="1"/>
</dbReference>
<dbReference type="Pfam" id="PF00563">
    <property type="entry name" value="EAL"/>
    <property type="match status" value="1"/>
</dbReference>
<dbReference type="PROSITE" id="PS50885">
    <property type="entry name" value="HAMP"/>
    <property type="match status" value="1"/>
</dbReference>
<feature type="domain" description="HAMP" evidence="3">
    <location>
        <begin position="313"/>
        <end position="365"/>
    </location>
</feature>
<gene>
    <name evidence="5" type="ORF">ACFOEN_07780</name>
</gene>
<dbReference type="NCBIfam" id="TIGR00254">
    <property type="entry name" value="GGDEF"/>
    <property type="match status" value="1"/>
</dbReference>
<evidence type="ECO:0000259" key="2">
    <source>
        <dbReference type="PROSITE" id="PS50883"/>
    </source>
</evidence>
<dbReference type="Pfam" id="PF14827">
    <property type="entry name" value="dCache_3"/>
    <property type="match status" value="1"/>
</dbReference>
<feature type="transmembrane region" description="Helical" evidence="1">
    <location>
        <begin position="20"/>
        <end position="43"/>
    </location>
</feature>
<feature type="domain" description="EAL" evidence="2">
    <location>
        <begin position="549"/>
        <end position="802"/>
    </location>
</feature>
<dbReference type="InterPro" id="IPR043128">
    <property type="entry name" value="Rev_trsase/Diguanyl_cyclase"/>
</dbReference>
<reference evidence="6" key="1">
    <citation type="journal article" date="2019" name="Int. J. Syst. Evol. Microbiol.">
        <title>The Global Catalogue of Microorganisms (GCM) 10K type strain sequencing project: providing services to taxonomists for standard genome sequencing and annotation.</title>
        <authorList>
            <consortium name="The Broad Institute Genomics Platform"/>
            <consortium name="The Broad Institute Genome Sequencing Center for Infectious Disease"/>
            <person name="Wu L."/>
            <person name="Ma J."/>
        </authorList>
    </citation>
    <scope>NUCLEOTIDE SEQUENCE [LARGE SCALE GENOMIC DNA]</scope>
    <source>
        <strain evidence="6">KCTC 52168</strain>
    </source>
</reference>
<dbReference type="PROSITE" id="PS50883">
    <property type="entry name" value="EAL"/>
    <property type="match status" value="1"/>
</dbReference>
<dbReference type="InterPro" id="IPR050706">
    <property type="entry name" value="Cyclic-di-GMP_PDE-like"/>
</dbReference>
<comment type="caution">
    <text evidence="5">The sequence shown here is derived from an EMBL/GenBank/DDBJ whole genome shotgun (WGS) entry which is preliminary data.</text>
</comment>
<dbReference type="SMART" id="SM00052">
    <property type="entry name" value="EAL"/>
    <property type="match status" value="1"/>
</dbReference>
<protein>
    <submittedName>
        <fullName evidence="5">Bifunctional diguanylate cyclase/phosphodiesterase</fullName>
    </submittedName>
</protein>
<dbReference type="SUPFAM" id="SSF158472">
    <property type="entry name" value="HAMP domain-like"/>
    <property type="match status" value="1"/>
</dbReference>
<dbReference type="Gene3D" id="3.30.70.270">
    <property type="match status" value="1"/>
</dbReference>
<dbReference type="InterPro" id="IPR029787">
    <property type="entry name" value="Nucleotide_cyclase"/>
</dbReference>
<dbReference type="InterPro" id="IPR035919">
    <property type="entry name" value="EAL_sf"/>
</dbReference>
<accession>A0ABV7H0U5</accession>
<keyword evidence="1" id="KW-0812">Transmembrane</keyword>
<evidence type="ECO:0000313" key="5">
    <source>
        <dbReference type="EMBL" id="MFC3147539.1"/>
    </source>
</evidence>
<dbReference type="RefSeq" id="WP_377302743.1">
    <property type="nucleotide sequence ID" value="NZ_CP180191.1"/>
</dbReference>
<dbReference type="EMBL" id="JBHRTI010000004">
    <property type="protein sequence ID" value="MFC3147539.1"/>
    <property type="molecule type" value="Genomic_DNA"/>
</dbReference>
<keyword evidence="1" id="KW-1133">Transmembrane helix</keyword>
<dbReference type="Gene3D" id="3.20.20.450">
    <property type="entry name" value="EAL domain"/>
    <property type="match status" value="1"/>
</dbReference>
<proteinExistence type="predicted"/>
<dbReference type="PROSITE" id="PS50887">
    <property type="entry name" value="GGDEF"/>
    <property type="match status" value="1"/>
</dbReference>
<dbReference type="SUPFAM" id="SSF55073">
    <property type="entry name" value="Nucleotide cyclase"/>
    <property type="match status" value="1"/>
</dbReference>
<keyword evidence="1" id="KW-0472">Membrane</keyword>
<dbReference type="SMART" id="SM00267">
    <property type="entry name" value="GGDEF"/>
    <property type="match status" value="1"/>
</dbReference>
<dbReference type="CDD" id="cd01949">
    <property type="entry name" value="GGDEF"/>
    <property type="match status" value="1"/>
</dbReference>
<evidence type="ECO:0000256" key="1">
    <source>
        <dbReference type="SAM" id="Phobius"/>
    </source>
</evidence>
<name>A0ABV7H0U5_9BURK</name>
<dbReference type="Pfam" id="PF00990">
    <property type="entry name" value="GGDEF"/>
    <property type="match status" value="1"/>
</dbReference>
<dbReference type="InterPro" id="IPR029150">
    <property type="entry name" value="dCache_3"/>
</dbReference>
<dbReference type="CDD" id="cd01948">
    <property type="entry name" value="EAL"/>
    <property type="match status" value="1"/>
</dbReference>
<dbReference type="InterPro" id="IPR001633">
    <property type="entry name" value="EAL_dom"/>
</dbReference>
<dbReference type="Proteomes" id="UP001595556">
    <property type="component" value="Unassembled WGS sequence"/>
</dbReference>